<reference evidence="3" key="1">
    <citation type="journal article" date="2015" name="PLoS Genet.">
        <title>The dynamic genome and transcriptome of the human fungal pathogen Blastomyces and close relative Emmonsia.</title>
        <authorList>
            <person name="Munoz J.F."/>
            <person name="Gauthier G.M."/>
            <person name="Desjardins C.A."/>
            <person name="Gallo J.E."/>
            <person name="Holder J."/>
            <person name="Sullivan T.D."/>
            <person name="Marty A.J."/>
            <person name="Carmen J.C."/>
            <person name="Chen Z."/>
            <person name="Ding L."/>
            <person name="Gujja S."/>
            <person name="Magrini V."/>
            <person name="Misas E."/>
            <person name="Mitreva M."/>
            <person name="Priest M."/>
            <person name="Saif S."/>
            <person name="Whiston E.A."/>
            <person name="Young S."/>
            <person name="Zeng Q."/>
            <person name="Goldman W.E."/>
            <person name="Mardis E.R."/>
            <person name="Taylor J.W."/>
            <person name="McEwen J.G."/>
            <person name="Clay O.K."/>
            <person name="Klein B.S."/>
            <person name="Cuomo C.A."/>
        </authorList>
    </citation>
    <scope>NUCLEOTIDE SEQUENCE [LARGE SCALE GENOMIC DNA]</scope>
    <source>
        <strain evidence="3">SLH14081</strain>
    </source>
</reference>
<feature type="region of interest" description="Disordered" evidence="1">
    <location>
        <begin position="135"/>
        <end position="155"/>
    </location>
</feature>
<sequence length="155" mass="16197">MLNPVIDSCTIRNPLPGHDQPSSSDYHSAVYDYNEGFPGNGYLNMGFEGGSNLLCDFDGGDFISAPENGLQGPPGETTARGDGGEFSGQHPASFGYYSVVCDYNVGFLGNADSGLGFGHKSNGDFGSGDFFSSSTYNSQGHSRHETTAGGRGGWA</sequence>
<dbReference type="EMBL" id="GG657448">
    <property type="protein sequence ID" value="OAT03539.1"/>
    <property type="molecule type" value="Genomic_DNA"/>
</dbReference>
<dbReference type="AlphaFoldDB" id="A0A179U899"/>
<gene>
    <name evidence="2" type="ORF">BDBG_00245</name>
</gene>
<dbReference type="RefSeq" id="XP_002628999.1">
    <property type="nucleotide sequence ID" value="XM_002628953.2"/>
</dbReference>
<evidence type="ECO:0000256" key="1">
    <source>
        <dbReference type="SAM" id="MobiDB-lite"/>
    </source>
</evidence>
<dbReference type="GeneID" id="8510753"/>
<dbReference type="KEGG" id="bgh:BDBG_00245"/>
<dbReference type="Proteomes" id="UP000002038">
    <property type="component" value="Unassembled WGS sequence"/>
</dbReference>
<protein>
    <submittedName>
        <fullName evidence="2">Uncharacterized protein</fullName>
    </submittedName>
</protein>
<accession>A0A179U899</accession>
<evidence type="ECO:0000313" key="3">
    <source>
        <dbReference type="Proteomes" id="UP000002038"/>
    </source>
</evidence>
<evidence type="ECO:0000313" key="2">
    <source>
        <dbReference type="EMBL" id="OAT03539.1"/>
    </source>
</evidence>
<dbReference type="VEuPathDB" id="FungiDB:BDBG_00245"/>
<proteinExistence type="predicted"/>
<name>A0A179U899_BLAGS</name>
<organism evidence="2 3">
    <name type="scientific">Blastomyces gilchristii (strain SLH14081)</name>
    <name type="common">Blastomyces dermatitidis</name>
    <dbReference type="NCBI Taxonomy" id="559298"/>
    <lineage>
        <taxon>Eukaryota</taxon>
        <taxon>Fungi</taxon>
        <taxon>Dikarya</taxon>
        <taxon>Ascomycota</taxon>
        <taxon>Pezizomycotina</taxon>
        <taxon>Eurotiomycetes</taxon>
        <taxon>Eurotiomycetidae</taxon>
        <taxon>Onygenales</taxon>
        <taxon>Ajellomycetaceae</taxon>
        <taxon>Blastomyces</taxon>
    </lineage>
</organism>
<keyword evidence="3" id="KW-1185">Reference proteome</keyword>